<evidence type="ECO:0000313" key="3">
    <source>
        <dbReference type="Proteomes" id="UP000305398"/>
    </source>
</evidence>
<proteinExistence type="predicted"/>
<dbReference type="KEGG" id="hyj:FHG12_01800"/>
<organism evidence="2 3">
    <name type="scientific">Hymenobacter jejuensis</name>
    <dbReference type="NCBI Taxonomy" id="2502781"/>
    <lineage>
        <taxon>Bacteria</taxon>
        <taxon>Pseudomonadati</taxon>
        <taxon>Bacteroidota</taxon>
        <taxon>Cytophagia</taxon>
        <taxon>Cytophagales</taxon>
        <taxon>Hymenobacteraceae</taxon>
        <taxon>Hymenobacter</taxon>
    </lineage>
</organism>
<dbReference type="Pfam" id="PF14054">
    <property type="entry name" value="DUF4249"/>
    <property type="match status" value="1"/>
</dbReference>
<sequence>MNRQYSFLRLVLFWCVLVPISSCIDPFEPDVKGAPESLLVVSGFINSTGVSTIKLSRTQNLAQDNNPPSESGASVFIEEEAGARYALVEVVPGNYSSGNLMISASKRCRLYLKTKDSKVYASDYVAVRTTPAIDNVAWKADATGVRIFVNSHDANDQTHYYRWNYEETWQYTSAYNSSYKYDNGQIVERNEDIYHCWVTEKSTLIQLGNTTRLNQDVVADYPLTSLSPTSVKLRYKYSILVRQYAQTQEEYKYWENLKKNTESIGTIFDPLPSQLTGNVHNLGNSAEPVIGFVGAYSVSEKRIFIENSELPKTWRMSTGYESCLPLDTIKVSEVKNYFNTPNYLPVYPISNMMGQIIGYTGASTDCVDCRRRGTNVKPDFWR</sequence>
<evidence type="ECO:0000313" key="2">
    <source>
        <dbReference type="EMBL" id="QDA58910.1"/>
    </source>
</evidence>
<feature type="chain" id="PRO_5022677990" evidence="1">
    <location>
        <begin position="25"/>
        <end position="382"/>
    </location>
</feature>
<dbReference type="OrthoDB" id="1062680at2"/>
<feature type="signal peptide" evidence="1">
    <location>
        <begin position="1"/>
        <end position="24"/>
    </location>
</feature>
<evidence type="ECO:0000256" key="1">
    <source>
        <dbReference type="SAM" id="SignalP"/>
    </source>
</evidence>
<reference evidence="2 3" key="1">
    <citation type="submission" date="2019-06" db="EMBL/GenBank/DDBJ databases">
        <authorList>
            <person name="Srinivasan S."/>
        </authorList>
    </citation>
    <scope>NUCLEOTIDE SEQUENCE [LARGE SCALE GENOMIC DNA]</scope>
    <source>
        <strain evidence="2 3">17J68-5</strain>
    </source>
</reference>
<dbReference type="AlphaFoldDB" id="A0A5B7ZV94"/>
<name>A0A5B7ZV94_9BACT</name>
<protein>
    <submittedName>
        <fullName evidence="2">DUF4249 domain-containing protein</fullName>
    </submittedName>
</protein>
<keyword evidence="1" id="KW-0732">Signal</keyword>
<dbReference type="InterPro" id="IPR025345">
    <property type="entry name" value="DUF4249"/>
</dbReference>
<dbReference type="EMBL" id="CP040896">
    <property type="protein sequence ID" value="QDA58910.1"/>
    <property type="molecule type" value="Genomic_DNA"/>
</dbReference>
<keyword evidence="3" id="KW-1185">Reference proteome</keyword>
<dbReference type="Proteomes" id="UP000305398">
    <property type="component" value="Chromosome"/>
</dbReference>
<gene>
    <name evidence="2" type="ORF">FHG12_01800</name>
</gene>
<accession>A0A5B7ZV94</accession>